<accession>A0A7M7NUR1</accession>
<evidence type="ECO:0000313" key="3">
    <source>
        <dbReference type="Proteomes" id="UP000007110"/>
    </source>
</evidence>
<feature type="region of interest" description="Disordered" evidence="1">
    <location>
        <begin position="149"/>
        <end position="176"/>
    </location>
</feature>
<evidence type="ECO:0000313" key="2">
    <source>
        <dbReference type="EnsemblMetazoa" id="XP_030840839"/>
    </source>
</evidence>
<dbReference type="OrthoDB" id="751084at2759"/>
<feature type="compositionally biased region" description="Basic and acidic residues" evidence="1">
    <location>
        <begin position="363"/>
        <end position="375"/>
    </location>
</feature>
<dbReference type="EnsemblMetazoa" id="XM_030984979">
    <property type="protein sequence ID" value="XP_030840839"/>
    <property type="gene ID" value="LOC105446069"/>
</dbReference>
<name>A0A7M7NUR1_STRPU</name>
<protein>
    <submittedName>
        <fullName evidence="2">Uncharacterized protein</fullName>
    </submittedName>
</protein>
<feature type="compositionally biased region" description="Basic and acidic residues" evidence="1">
    <location>
        <begin position="159"/>
        <end position="176"/>
    </location>
</feature>
<dbReference type="Proteomes" id="UP000007110">
    <property type="component" value="Unassembled WGS sequence"/>
</dbReference>
<reference evidence="2" key="2">
    <citation type="submission" date="2021-01" db="UniProtKB">
        <authorList>
            <consortium name="EnsemblMetazoa"/>
        </authorList>
    </citation>
    <scope>IDENTIFICATION</scope>
</reference>
<keyword evidence="3" id="KW-1185">Reference proteome</keyword>
<feature type="region of interest" description="Disordered" evidence="1">
    <location>
        <begin position="25"/>
        <end position="48"/>
    </location>
</feature>
<feature type="compositionally biased region" description="Pro residues" evidence="1">
    <location>
        <begin position="1"/>
        <end position="15"/>
    </location>
</feature>
<feature type="region of interest" description="Disordered" evidence="1">
    <location>
        <begin position="256"/>
        <end position="433"/>
    </location>
</feature>
<reference evidence="3" key="1">
    <citation type="submission" date="2015-02" db="EMBL/GenBank/DDBJ databases">
        <title>Genome sequencing for Strongylocentrotus purpuratus.</title>
        <authorList>
            <person name="Murali S."/>
            <person name="Liu Y."/>
            <person name="Vee V."/>
            <person name="English A."/>
            <person name="Wang M."/>
            <person name="Skinner E."/>
            <person name="Han Y."/>
            <person name="Muzny D.M."/>
            <person name="Worley K.C."/>
            <person name="Gibbs R.A."/>
        </authorList>
    </citation>
    <scope>NUCLEOTIDE SEQUENCE</scope>
</reference>
<feature type="region of interest" description="Disordered" evidence="1">
    <location>
        <begin position="1"/>
        <end position="20"/>
    </location>
</feature>
<dbReference type="AlphaFoldDB" id="A0A7M7NUR1"/>
<dbReference type="OMA" id="PEDSDDM"/>
<dbReference type="KEGG" id="spu:105446069"/>
<sequence length="433" mass="47685">MAPPPPPPPPPPPVPEIGFDAILDGLSNGAQEGNKSAGLPSFASESNGMDSMSQLAVVEAPQQKPWEKPLTIPEIRKSSQNWSLASDAGLLLYLQEFSQKMMSKTSDLEKRMDSLVHDAKSADSRVHNTFNDFLMLANTQFIENRVYDDSEDVDGGSQSEKDKKEQATKTREQREAEVIPRVIKALTLGINVLDTGFEHLDANAGNSDSEDEDPTYKAVDPILEAKDMYGHRSLPYIIGTPAFMQDDDVGLMDLSEEEVEDDSSVETLSDSEKSELSDSEYSDTETESEFTGGRQKMTADTTMASTNRSESEDSDTGLFDDEEPSDQEAAAQPVNFQDELSAKLGGGMTRGAQNQEPGEVTDESNRNRTISEDSKTSSQESSKKGTRRKKLPLDREKKSKKKRSTSKAEVQPDPGLRIRFNKGKLRPQANFLC</sequence>
<feature type="compositionally biased region" description="Acidic residues" evidence="1">
    <location>
        <begin position="277"/>
        <end position="288"/>
    </location>
</feature>
<evidence type="ECO:0000256" key="1">
    <source>
        <dbReference type="SAM" id="MobiDB-lite"/>
    </source>
</evidence>
<feature type="compositionally biased region" description="Polar residues" evidence="1">
    <location>
        <begin position="298"/>
        <end position="308"/>
    </location>
</feature>
<proteinExistence type="predicted"/>
<dbReference type="RefSeq" id="XP_030840839.1">
    <property type="nucleotide sequence ID" value="XM_030984979.1"/>
</dbReference>
<dbReference type="GeneID" id="105446069"/>
<feature type="compositionally biased region" description="Acidic residues" evidence="1">
    <location>
        <begin position="312"/>
        <end position="326"/>
    </location>
</feature>
<organism evidence="2 3">
    <name type="scientific">Strongylocentrotus purpuratus</name>
    <name type="common">Purple sea urchin</name>
    <dbReference type="NCBI Taxonomy" id="7668"/>
    <lineage>
        <taxon>Eukaryota</taxon>
        <taxon>Metazoa</taxon>
        <taxon>Echinodermata</taxon>
        <taxon>Eleutherozoa</taxon>
        <taxon>Echinozoa</taxon>
        <taxon>Echinoidea</taxon>
        <taxon>Euechinoidea</taxon>
        <taxon>Echinacea</taxon>
        <taxon>Camarodonta</taxon>
        <taxon>Echinidea</taxon>
        <taxon>Strongylocentrotidae</taxon>
        <taxon>Strongylocentrotus</taxon>
    </lineage>
</organism>
<dbReference type="InParanoid" id="A0A7M7NUR1"/>